<dbReference type="EMBL" id="CAJJDM010000034">
    <property type="protein sequence ID" value="CAD8063739.1"/>
    <property type="molecule type" value="Genomic_DNA"/>
</dbReference>
<name>A0A8S1L8X0_PARPR</name>
<evidence type="ECO:0000313" key="2">
    <source>
        <dbReference type="Proteomes" id="UP000688137"/>
    </source>
</evidence>
<dbReference type="OMA" id="LECYEIQ"/>
<proteinExistence type="predicted"/>
<reference evidence="1" key="1">
    <citation type="submission" date="2021-01" db="EMBL/GenBank/DDBJ databases">
        <authorList>
            <consortium name="Genoscope - CEA"/>
            <person name="William W."/>
        </authorList>
    </citation>
    <scope>NUCLEOTIDE SEQUENCE</scope>
</reference>
<sequence length="169" mass="20323">MIKLIDLEGWSDYSISPYINQLKQLSESPEITPTKREKLNRLPSIQQKKLECYEIQNYKSIYFANRKQLGYQVVSEERKSQKLKKQYTRVHQQQYQFHELSSFVESPKKSKKMKELQDCLFQRRSYRLQIKNKMLNLTQKSPLHNISQLLRKLNSEVINKNELVQILDK</sequence>
<comment type="caution">
    <text evidence="1">The sequence shown here is derived from an EMBL/GenBank/DDBJ whole genome shotgun (WGS) entry which is preliminary data.</text>
</comment>
<organism evidence="1 2">
    <name type="scientific">Paramecium primaurelia</name>
    <dbReference type="NCBI Taxonomy" id="5886"/>
    <lineage>
        <taxon>Eukaryota</taxon>
        <taxon>Sar</taxon>
        <taxon>Alveolata</taxon>
        <taxon>Ciliophora</taxon>
        <taxon>Intramacronucleata</taxon>
        <taxon>Oligohymenophorea</taxon>
        <taxon>Peniculida</taxon>
        <taxon>Parameciidae</taxon>
        <taxon>Paramecium</taxon>
    </lineage>
</organism>
<dbReference type="AlphaFoldDB" id="A0A8S1L8X0"/>
<accession>A0A8S1L8X0</accession>
<evidence type="ECO:0000313" key="1">
    <source>
        <dbReference type="EMBL" id="CAD8063739.1"/>
    </source>
</evidence>
<protein>
    <submittedName>
        <fullName evidence="1">Uncharacterized protein</fullName>
    </submittedName>
</protein>
<keyword evidence="2" id="KW-1185">Reference proteome</keyword>
<gene>
    <name evidence="1" type="ORF">PPRIM_AZ9-3.1.T0350116</name>
</gene>
<dbReference type="Proteomes" id="UP000688137">
    <property type="component" value="Unassembled WGS sequence"/>
</dbReference>